<evidence type="ECO:0000256" key="1">
    <source>
        <dbReference type="ARBA" id="ARBA00005953"/>
    </source>
</evidence>
<dbReference type="InterPro" id="IPR006683">
    <property type="entry name" value="Thioestr_dom"/>
</dbReference>
<dbReference type="GO" id="GO:0047617">
    <property type="term" value="F:fatty acyl-CoA hydrolase activity"/>
    <property type="evidence" value="ECO:0007669"/>
    <property type="project" value="TreeGrafter"/>
</dbReference>
<dbReference type="Pfam" id="PF03061">
    <property type="entry name" value="4HBT"/>
    <property type="match status" value="1"/>
</dbReference>
<evidence type="ECO:0000313" key="4">
    <source>
        <dbReference type="EMBL" id="NYT37743.1"/>
    </source>
</evidence>
<gene>
    <name evidence="4" type="primary">ybgC</name>
    <name evidence="4" type="ORF">H0A68_12725</name>
</gene>
<dbReference type="PANTHER" id="PTHR31793">
    <property type="entry name" value="4-HYDROXYBENZOYL-COA THIOESTERASE FAMILY MEMBER"/>
    <property type="match status" value="1"/>
</dbReference>
<evidence type="ECO:0000313" key="5">
    <source>
        <dbReference type="Proteomes" id="UP000580517"/>
    </source>
</evidence>
<dbReference type="FunFam" id="3.10.129.10:FF:000004">
    <property type="entry name" value="Tol-pal system-associated acyl-CoA thioesterase"/>
    <property type="match status" value="1"/>
</dbReference>
<organism evidence="4 5">
    <name type="scientific">Allopusillimonas soli</name>
    <dbReference type="NCBI Taxonomy" id="659016"/>
    <lineage>
        <taxon>Bacteria</taxon>
        <taxon>Pseudomonadati</taxon>
        <taxon>Pseudomonadota</taxon>
        <taxon>Betaproteobacteria</taxon>
        <taxon>Burkholderiales</taxon>
        <taxon>Alcaligenaceae</taxon>
        <taxon>Allopusillimonas</taxon>
    </lineage>
</organism>
<dbReference type="Proteomes" id="UP000580517">
    <property type="component" value="Unassembled WGS sequence"/>
</dbReference>
<dbReference type="InterPro" id="IPR014166">
    <property type="entry name" value="Tol-Pal_acyl-CoA_thioesterase"/>
</dbReference>
<evidence type="ECO:0000259" key="3">
    <source>
        <dbReference type="Pfam" id="PF03061"/>
    </source>
</evidence>
<dbReference type="NCBIfam" id="TIGR00051">
    <property type="entry name" value="YbgC/FadM family acyl-CoA thioesterase"/>
    <property type="match status" value="1"/>
</dbReference>
<comment type="similarity">
    <text evidence="1">Belongs to the 4-hydroxybenzoyl-CoA thioesterase family.</text>
</comment>
<dbReference type="PIRSF" id="PIRSF003230">
    <property type="entry name" value="YbgC"/>
    <property type="match status" value="1"/>
</dbReference>
<comment type="caution">
    <text evidence="4">The sequence shown here is derived from an EMBL/GenBank/DDBJ whole genome shotgun (WGS) entry which is preliminary data.</text>
</comment>
<dbReference type="InterPro" id="IPR050563">
    <property type="entry name" value="4-hydroxybenzoyl-CoA_TE"/>
</dbReference>
<name>A0A853FCD9_9BURK</name>
<proteinExistence type="inferred from homology"/>
<dbReference type="AlphaFoldDB" id="A0A853FCD9"/>
<dbReference type="CDD" id="cd00586">
    <property type="entry name" value="4HBT"/>
    <property type="match status" value="1"/>
</dbReference>
<protein>
    <submittedName>
        <fullName evidence="4">Tol-pal system-associated acyl-CoA thioesterase</fullName>
    </submittedName>
</protein>
<accession>A0A853FCD9</accession>
<dbReference type="InterPro" id="IPR029069">
    <property type="entry name" value="HotDog_dom_sf"/>
</dbReference>
<sequence length="134" mass="15519">MPDHLNIRVYYEDTDTGGVVYYANYLKFFERARTEWLRRLGVNQSELAAREQLIFVVKDVELHYRKPARLDDLLVVHSAIARLGPASIRFRQSVMRGGELLCEGVIQVCCVRAQDHRPAAFTRELRSILEKAKN</sequence>
<dbReference type="NCBIfam" id="TIGR02799">
    <property type="entry name" value="thio_ybgC"/>
    <property type="match status" value="1"/>
</dbReference>
<dbReference type="InterPro" id="IPR006684">
    <property type="entry name" value="YbgC/YbaW"/>
</dbReference>
<keyword evidence="5" id="KW-1185">Reference proteome</keyword>
<feature type="domain" description="Thioesterase" evidence="3">
    <location>
        <begin position="17"/>
        <end position="102"/>
    </location>
</feature>
<dbReference type="EMBL" id="JACCEW010000003">
    <property type="protein sequence ID" value="NYT37743.1"/>
    <property type="molecule type" value="Genomic_DNA"/>
</dbReference>
<dbReference type="Gene3D" id="3.10.129.10">
    <property type="entry name" value="Hotdog Thioesterase"/>
    <property type="match status" value="1"/>
</dbReference>
<evidence type="ECO:0000256" key="2">
    <source>
        <dbReference type="ARBA" id="ARBA00022801"/>
    </source>
</evidence>
<dbReference type="PANTHER" id="PTHR31793:SF37">
    <property type="entry name" value="ACYL-COA THIOESTER HYDROLASE YBGC"/>
    <property type="match status" value="1"/>
</dbReference>
<reference evidence="4 5" key="1">
    <citation type="submission" date="2020-07" db="EMBL/GenBank/DDBJ databases">
        <title>Taxonomic revisions and descriptions of new bacterial species based on genomic comparisons in the high-G+C-content subgroup of the family Alcaligenaceae.</title>
        <authorList>
            <person name="Szabo A."/>
            <person name="Felfoldi T."/>
        </authorList>
    </citation>
    <scope>NUCLEOTIDE SEQUENCE [LARGE SCALE GENOMIC DNA]</scope>
    <source>
        <strain evidence="4 5">DSM 25264</strain>
    </source>
</reference>
<dbReference type="SUPFAM" id="SSF54637">
    <property type="entry name" value="Thioesterase/thiol ester dehydrase-isomerase"/>
    <property type="match status" value="1"/>
</dbReference>
<keyword evidence="2" id="KW-0378">Hydrolase</keyword>
<dbReference type="OrthoDB" id="9808429at2"/>